<keyword evidence="4" id="KW-1185">Reference proteome</keyword>
<sequence length="575" mass="63163">MHNGGVTPDAASHPAALPSTDADWWRQAAVYQIYPRSFADANGDGIGDLAGITSRVPYLAALGIDAVWLSPFYPSALADGGYDVDDYRDVDPRIGTLEEFDAMTAALHAAGIKVIVDVVPNHSSDRHVWFQEALASPRGSAARNRYIFRDGKGDNGELPPNNWVSLFGGPAWDRITEPDGTPGQWYLHLFASEQPDFNWSNEEVREDFRTTLRFWSDRGVDGYRIDVAHALTKNLDPAFDALLDVRQGHEHLFVDGQHPIWDRDEVHEIYADWRRIFDEYDPPRIAVAEAWVPAHRRARYASPEGLGQAFNFDLLMADYDAAEFRRIIVDNLAFADASGSSTTWVFSNHDVVRHATRYALPDDSAASAGGIMSGGKDGKQWLREGGDPAALDIPRGLRRAKAATLLMLALPGSAYLYQGEELGLQEAGQIPAADRQDPAFLRTQGEEVGRDGCRVPLPWTPEGPSFGFGPGGAHLPQPAWFSTYAVSVQEADAGSTLAFYRQALALRHELQTAEELTWLDSGRADVLRFERPGGWTVVSNFGTEPVDLPAGEVLLSSSPLVDGRLPGETTAWLRA</sequence>
<dbReference type="PANTHER" id="PTHR10357">
    <property type="entry name" value="ALPHA-AMYLASE FAMILY MEMBER"/>
    <property type="match status" value="1"/>
</dbReference>
<keyword evidence="3" id="KW-0326">Glycosidase</keyword>
<keyword evidence="3" id="KW-0378">Hydrolase</keyword>
<dbReference type="Gene3D" id="3.20.20.80">
    <property type="entry name" value="Glycosidases"/>
    <property type="match status" value="2"/>
</dbReference>
<dbReference type="SUPFAM" id="SSF51445">
    <property type="entry name" value="(Trans)glycosidases"/>
    <property type="match status" value="1"/>
</dbReference>
<protein>
    <submittedName>
        <fullName evidence="3">Glycosidase</fullName>
    </submittedName>
</protein>
<dbReference type="Pfam" id="PF00128">
    <property type="entry name" value="Alpha-amylase"/>
    <property type="match status" value="2"/>
</dbReference>
<proteinExistence type="inferred from homology"/>
<evidence type="ECO:0000256" key="1">
    <source>
        <dbReference type="ARBA" id="ARBA00008061"/>
    </source>
</evidence>
<gene>
    <name evidence="3" type="ORF">GCM10011584_02500</name>
</gene>
<dbReference type="InterPro" id="IPR006047">
    <property type="entry name" value="GH13_cat_dom"/>
</dbReference>
<dbReference type="CDD" id="cd11332">
    <property type="entry name" value="AmyAc_OligoGlu_TS"/>
    <property type="match status" value="1"/>
</dbReference>
<comment type="similarity">
    <text evidence="1">Belongs to the glycosyl hydrolase 13 family.</text>
</comment>
<dbReference type="InterPro" id="IPR017853">
    <property type="entry name" value="GH"/>
</dbReference>
<comment type="caution">
    <text evidence="3">The sequence shown here is derived from an EMBL/GenBank/DDBJ whole genome shotgun (WGS) entry which is preliminary data.</text>
</comment>
<dbReference type="PANTHER" id="PTHR10357:SF179">
    <property type="entry name" value="NEUTRAL AND BASIC AMINO ACID TRANSPORT PROTEIN RBAT"/>
    <property type="match status" value="1"/>
</dbReference>
<feature type="domain" description="Glycosyl hydrolase family 13 catalytic" evidence="2">
    <location>
        <begin position="32"/>
        <end position="454"/>
    </location>
</feature>
<dbReference type="Proteomes" id="UP000655410">
    <property type="component" value="Unassembled WGS sequence"/>
</dbReference>
<evidence type="ECO:0000259" key="2">
    <source>
        <dbReference type="SMART" id="SM00642"/>
    </source>
</evidence>
<evidence type="ECO:0000313" key="4">
    <source>
        <dbReference type="Proteomes" id="UP000655410"/>
    </source>
</evidence>
<organism evidence="3 4">
    <name type="scientific">Nocardioides phosphati</name>
    <dbReference type="NCBI Taxonomy" id="1867775"/>
    <lineage>
        <taxon>Bacteria</taxon>
        <taxon>Bacillati</taxon>
        <taxon>Actinomycetota</taxon>
        <taxon>Actinomycetes</taxon>
        <taxon>Propionibacteriales</taxon>
        <taxon>Nocardioidaceae</taxon>
        <taxon>Nocardioides</taxon>
    </lineage>
</organism>
<dbReference type="GO" id="GO:0016798">
    <property type="term" value="F:hydrolase activity, acting on glycosyl bonds"/>
    <property type="evidence" value="ECO:0007669"/>
    <property type="project" value="UniProtKB-KW"/>
</dbReference>
<name>A0ABQ2N4T0_9ACTN</name>
<evidence type="ECO:0000313" key="3">
    <source>
        <dbReference type="EMBL" id="GGO84578.1"/>
    </source>
</evidence>
<dbReference type="SMART" id="SM00642">
    <property type="entry name" value="Aamy"/>
    <property type="match status" value="1"/>
</dbReference>
<dbReference type="Gene3D" id="3.90.400.10">
    <property type="entry name" value="Oligo-1,6-glucosidase, Domain 2"/>
    <property type="match status" value="1"/>
</dbReference>
<accession>A0ABQ2N4T0</accession>
<dbReference type="EMBL" id="BMNI01000001">
    <property type="protein sequence ID" value="GGO84578.1"/>
    <property type="molecule type" value="Genomic_DNA"/>
</dbReference>
<dbReference type="InterPro" id="IPR045857">
    <property type="entry name" value="O16G_dom_2"/>
</dbReference>
<reference evidence="4" key="1">
    <citation type="journal article" date="2019" name="Int. J. Syst. Evol. Microbiol.">
        <title>The Global Catalogue of Microorganisms (GCM) 10K type strain sequencing project: providing services to taxonomists for standard genome sequencing and annotation.</title>
        <authorList>
            <consortium name="The Broad Institute Genomics Platform"/>
            <consortium name="The Broad Institute Genome Sequencing Center for Infectious Disease"/>
            <person name="Wu L."/>
            <person name="Ma J."/>
        </authorList>
    </citation>
    <scope>NUCLEOTIDE SEQUENCE [LARGE SCALE GENOMIC DNA]</scope>
    <source>
        <strain evidence="4">CGMCC 4.7371</strain>
    </source>
</reference>